<dbReference type="InterPro" id="IPR043128">
    <property type="entry name" value="Rev_trsase/Diguanyl_cyclase"/>
</dbReference>
<dbReference type="EC" id="2.7.7.65" evidence="4"/>
<dbReference type="EMBL" id="JBHUFA010000001">
    <property type="protein sequence ID" value="MFD1694576.1"/>
    <property type="molecule type" value="Genomic_DNA"/>
</dbReference>
<evidence type="ECO:0000256" key="1">
    <source>
        <dbReference type="SAM" id="MobiDB-lite"/>
    </source>
</evidence>
<dbReference type="PANTHER" id="PTHR44757">
    <property type="entry name" value="DIGUANYLATE CYCLASE DGCP"/>
    <property type="match status" value="1"/>
</dbReference>
<proteinExistence type="predicted"/>
<feature type="transmembrane region" description="Helical" evidence="2">
    <location>
        <begin position="291"/>
        <end position="310"/>
    </location>
</feature>
<keyword evidence="2" id="KW-1133">Transmembrane helix</keyword>
<dbReference type="SMART" id="SM00267">
    <property type="entry name" value="GGDEF"/>
    <property type="match status" value="1"/>
</dbReference>
<evidence type="ECO:0000256" key="2">
    <source>
        <dbReference type="SAM" id="Phobius"/>
    </source>
</evidence>
<comment type="caution">
    <text evidence="4">The sequence shown here is derived from an EMBL/GenBank/DDBJ whole genome shotgun (WGS) entry which is preliminary data.</text>
</comment>
<dbReference type="GO" id="GO:0052621">
    <property type="term" value="F:diguanylate cyclase activity"/>
    <property type="evidence" value="ECO:0007669"/>
    <property type="project" value="UniProtKB-EC"/>
</dbReference>
<keyword evidence="5" id="KW-1185">Reference proteome</keyword>
<dbReference type="NCBIfam" id="TIGR00254">
    <property type="entry name" value="GGDEF"/>
    <property type="match status" value="1"/>
</dbReference>
<dbReference type="Gene3D" id="3.30.70.270">
    <property type="match status" value="1"/>
</dbReference>
<keyword evidence="4" id="KW-0808">Transferase</keyword>
<dbReference type="SUPFAM" id="SSF55073">
    <property type="entry name" value="Nucleotide cyclase"/>
    <property type="match status" value="1"/>
</dbReference>
<dbReference type="PANTHER" id="PTHR44757:SF2">
    <property type="entry name" value="BIOFILM ARCHITECTURE MAINTENANCE PROTEIN MBAA"/>
    <property type="match status" value="1"/>
</dbReference>
<keyword evidence="4" id="KW-0548">Nucleotidyltransferase</keyword>
<dbReference type="Pfam" id="PF05228">
    <property type="entry name" value="CHASE4"/>
    <property type="match status" value="1"/>
</dbReference>
<feature type="transmembrane region" description="Helical" evidence="2">
    <location>
        <begin position="30"/>
        <end position="51"/>
    </location>
</feature>
<protein>
    <submittedName>
        <fullName evidence="4">Diguanylate cyclase domain-containing protein</fullName>
        <ecNumber evidence="4">2.7.7.65</ecNumber>
    </submittedName>
</protein>
<accession>A0ABW4JTK3</accession>
<dbReference type="InterPro" id="IPR000160">
    <property type="entry name" value="GGDEF_dom"/>
</dbReference>
<dbReference type="PROSITE" id="PS50887">
    <property type="entry name" value="GGDEF"/>
    <property type="match status" value="1"/>
</dbReference>
<dbReference type="RefSeq" id="WP_188318800.1">
    <property type="nucleotide sequence ID" value="NZ_VORA01000001.1"/>
</dbReference>
<evidence type="ECO:0000259" key="3">
    <source>
        <dbReference type="PROSITE" id="PS50887"/>
    </source>
</evidence>
<feature type="region of interest" description="Disordered" evidence="1">
    <location>
        <begin position="515"/>
        <end position="539"/>
    </location>
</feature>
<dbReference type="InterPro" id="IPR052155">
    <property type="entry name" value="Biofilm_reg_signaling"/>
</dbReference>
<reference evidence="5" key="1">
    <citation type="journal article" date="2019" name="Int. J. Syst. Evol. Microbiol.">
        <title>The Global Catalogue of Microorganisms (GCM) 10K type strain sequencing project: providing services to taxonomists for standard genome sequencing and annotation.</title>
        <authorList>
            <consortium name="The Broad Institute Genomics Platform"/>
            <consortium name="The Broad Institute Genome Sequencing Center for Infectious Disease"/>
            <person name="Wu L."/>
            <person name="Ma J."/>
        </authorList>
    </citation>
    <scope>NUCLEOTIDE SEQUENCE [LARGE SCALE GENOMIC DNA]</scope>
    <source>
        <strain evidence="5">JCM 3369</strain>
    </source>
</reference>
<dbReference type="CDD" id="cd01949">
    <property type="entry name" value="GGDEF"/>
    <property type="match status" value="1"/>
</dbReference>
<sequence length="539" mass="57086">MTVPAPTAASSPNGSTSPLGALNPVSVTRWVYLMAGGLIAMAAACMIFIGVTASAEADRHALSGEKQLFAEAIQRNHIRMSRAQLARAHSSEAVAQVEDRFDPAFVRDRLLRPLWREAELESSFLIAPDGTLLASSERNEVHFERRRLTANDPLSVLAAQQRRALVRAWPKSGGPEEGPLPQIWSDDTASYSFALVNGAPSLLSAVAIETVTGGSARSPERTTVLISARVIDASFLDALQGELPFPDVSFRLTDTPSSHQTHVQVQDASGVAFGYFHWNGAKPGPKILRMIGPLIVVMGLALAVSSVLVARRIGRLSRALEESEAANRRLALHDPLTGLANRFQFTALLDEALSDCASRPIALFGCDLDRFKAVNDRFGHAAGDLVIQSVAERLAAVTADQGTVARIGGDEFVILVALGGTASYRQADGSPGLSKAERTHLQDLADRLIAAVDQPVMLACGDRVSVGLSIGIAVAPLCGMRDTDLIAAADAALYGAKDSGRGCAVFFDDRSAQRAEASTATHASPPRGSDSTPRRTGTG</sequence>
<dbReference type="InterPro" id="IPR029787">
    <property type="entry name" value="Nucleotide_cyclase"/>
</dbReference>
<dbReference type="InterPro" id="IPR007892">
    <property type="entry name" value="CHASE4"/>
</dbReference>
<keyword evidence="2" id="KW-0812">Transmembrane</keyword>
<dbReference type="Proteomes" id="UP001597327">
    <property type="component" value="Unassembled WGS sequence"/>
</dbReference>
<dbReference type="Pfam" id="PF00990">
    <property type="entry name" value="GGDEF"/>
    <property type="match status" value="1"/>
</dbReference>
<gene>
    <name evidence="4" type="ORF">ACFSC7_03545</name>
</gene>
<keyword evidence="2" id="KW-0472">Membrane</keyword>
<organism evidence="4 5">
    <name type="scientific">Roseibium aestuarii</name>
    <dbReference type="NCBI Taxonomy" id="2600299"/>
    <lineage>
        <taxon>Bacteria</taxon>
        <taxon>Pseudomonadati</taxon>
        <taxon>Pseudomonadota</taxon>
        <taxon>Alphaproteobacteria</taxon>
        <taxon>Hyphomicrobiales</taxon>
        <taxon>Stappiaceae</taxon>
        <taxon>Roseibium</taxon>
    </lineage>
</organism>
<evidence type="ECO:0000313" key="4">
    <source>
        <dbReference type="EMBL" id="MFD1694576.1"/>
    </source>
</evidence>
<feature type="compositionally biased region" description="Polar residues" evidence="1">
    <location>
        <begin position="529"/>
        <end position="539"/>
    </location>
</feature>
<name>A0ABW4JTK3_9HYPH</name>
<feature type="domain" description="GGDEF" evidence="3">
    <location>
        <begin position="359"/>
        <end position="509"/>
    </location>
</feature>
<evidence type="ECO:0000313" key="5">
    <source>
        <dbReference type="Proteomes" id="UP001597327"/>
    </source>
</evidence>